<proteinExistence type="predicted"/>
<dbReference type="AlphaFoldDB" id="A0A8J6JV76"/>
<dbReference type="EMBL" id="WNTK01000060">
    <property type="protein sequence ID" value="KAG9472323.1"/>
    <property type="molecule type" value="Genomic_DNA"/>
</dbReference>
<keyword evidence="1" id="KW-0732">Signal</keyword>
<organism evidence="2 3">
    <name type="scientific">Eleutherodactylus coqui</name>
    <name type="common">Puerto Rican coqui</name>
    <dbReference type="NCBI Taxonomy" id="57060"/>
    <lineage>
        <taxon>Eukaryota</taxon>
        <taxon>Metazoa</taxon>
        <taxon>Chordata</taxon>
        <taxon>Craniata</taxon>
        <taxon>Vertebrata</taxon>
        <taxon>Euteleostomi</taxon>
        <taxon>Amphibia</taxon>
        <taxon>Batrachia</taxon>
        <taxon>Anura</taxon>
        <taxon>Neobatrachia</taxon>
        <taxon>Hyloidea</taxon>
        <taxon>Eleutherodactylidae</taxon>
        <taxon>Eleutherodactylinae</taxon>
        <taxon>Eleutherodactylus</taxon>
        <taxon>Eleutherodactylus</taxon>
    </lineage>
</organism>
<evidence type="ECO:0000313" key="2">
    <source>
        <dbReference type="EMBL" id="KAG9472323.1"/>
    </source>
</evidence>
<accession>A0A8J6JV76</accession>
<reference evidence="2" key="1">
    <citation type="thesis" date="2020" institute="ProQuest LLC" country="789 East Eisenhower Parkway, Ann Arbor, MI, USA">
        <title>Comparative Genomics and Chromosome Evolution.</title>
        <authorList>
            <person name="Mudd A.B."/>
        </authorList>
    </citation>
    <scope>NUCLEOTIDE SEQUENCE</scope>
    <source>
        <strain evidence="2">HN-11 Male</strain>
        <tissue evidence="2">Kidney and liver</tissue>
    </source>
</reference>
<keyword evidence="3" id="KW-1185">Reference proteome</keyword>
<evidence type="ECO:0008006" key="4">
    <source>
        <dbReference type="Google" id="ProtNLM"/>
    </source>
</evidence>
<gene>
    <name evidence="2" type="ORF">GDO78_020170</name>
</gene>
<name>A0A8J6JV76_ELECQ</name>
<comment type="caution">
    <text evidence="2">The sequence shown here is derived from an EMBL/GenBank/DDBJ whole genome shotgun (WGS) entry which is preliminary data.</text>
</comment>
<feature type="signal peptide" evidence="1">
    <location>
        <begin position="1"/>
        <end position="22"/>
    </location>
</feature>
<evidence type="ECO:0000313" key="3">
    <source>
        <dbReference type="Proteomes" id="UP000770717"/>
    </source>
</evidence>
<evidence type="ECO:0000256" key="1">
    <source>
        <dbReference type="SAM" id="SignalP"/>
    </source>
</evidence>
<sequence length="92" mass="10108">MSPVTASLLLLLVYRGTTEVYAVPKTTTDRPEICPIVDYPDYDPEDCHAIENLDSCSEDIISCCSIKQCPVGKICCRSHCISDIGQCYDSGE</sequence>
<protein>
    <recommendedName>
        <fullName evidence="4">WAP domain-containing protein</fullName>
    </recommendedName>
</protein>
<feature type="chain" id="PRO_5035223814" description="WAP domain-containing protein" evidence="1">
    <location>
        <begin position="23"/>
        <end position="92"/>
    </location>
</feature>
<dbReference type="Proteomes" id="UP000770717">
    <property type="component" value="Unassembled WGS sequence"/>
</dbReference>